<feature type="compositionally biased region" description="Basic and acidic residues" evidence="1">
    <location>
        <begin position="269"/>
        <end position="287"/>
    </location>
</feature>
<evidence type="ECO:0000256" key="3">
    <source>
        <dbReference type="SAM" id="SignalP"/>
    </source>
</evidence>
<sequence>MSAFKIETLVALCLLSSIFGIVFATQASEREDQSVELTIYKMSESEWSNKLATFKTLVAAEAATYCTNNAESCGLSTGFLFTSTQVGVYTGPEISSKSLKVSIYLDFPTVFSLSATPSTQFVVNSNTVETIITNIMASLEVALGYQITYIGEEFIGIDPDSEMNKILIPIAFIILFAVIGVAIGLHMWNQRKEKAAKQKLLKEKRSKKSGRVRPIHTLECDSKQSSNLYDSNQAENGAVGKTTMPVPHMQYEDRVSVRTSALPPLPAPEEEKAVRIKSGDEKEQEKKERRRRKREKKRLEKEAAGEEYKEGMESESEKSKSESLGNTLIPVEDDAKA</sequence>
<proteinExistence type="predicted"/>
<feature type="compositionally biased region" description="Basic and acidic residues" evidence="1">
    <location>
        <begin position="297"/>
        <end position="321"/>
    </location>
</feature>
<evidence type="ECO:0000313" key="5">
    <source>
        <dbReference type="Proteomes" id="UP001374579"/>
    </source>
</evidence>
<reference evidence="4 5" key="1">
    <citation type="submission" date="2024-02" db="EMBL/GenBank/DDBJ databases">
        <title>Chromosome-scale genome assembly of the rough periwinkle Littorina saxatilis.</title>
        <authorList>
            <person name="De Jode A."/>
            <person name="Faria R."/>
            <person name="Formenti G."/>
            <person name="Sims Y."/>
            <person name="Smith T.P."/>
            <person name="Tracey A."/>
            <person name="Wood J.M.D."/>
            <person name="Zagrodzka Z.B."/>
            <person name="Johannesson K."/>
            <person name="Butlin R.K."/>
            <person name="Leder E.H."/>
        </authorList>
    </citation>
    <scope>NUCLEOTIDE SEQUENCE [LARGE SCALE GENOMIC DNA]</scope>
    <source>
        <strain evidence="4">Snail1</strain>
        <tissue evidence="4">Muscle</tissue>
    </source>
</reference>
<feature type="compositionally biased region" description="Polar residues" evidence="1">
    <location>
        <begin position="223"/>
        <end position="235"/>
    </location>
</feature>
<feature type="transmembrane region" description="Helical" evidence="2">
    <location>
        <begin position="166"/>
        <end position="188"/>
    </location>
</feature>
<name>A0AAN9ASB7_9CAEN</name>
<feature type="signal peptide" evidence="3">
    <location>
        <begin position="1"/>
        <end position="24"/>
    </location>
</feature>
<keyword evidence="3" id="KW-0732">Signal</keyword>
<evidence type="ECO:0000313" key="4">
    <source>
        <dbReference type="EMBL" id="KAK7092114.1"/>
    </source>
</evidence>
<keyword evidence="2" id="KW-0812">Transmembrane</keyword>
<keyword evidence="2" id="KW-1133">Transmembrane helix</keyword>
<accession>A0AAN9ASB7</accession>
<dbReference type="AlphaFoldDB" id="A0AAN9ASB7"/>
<feature type="chain" id="PRO_5042904893" evidence="3">
    <location>
        <begin position="25"/>
        <end position="337"/>
    </location>
</feature>
<gene>
    <name evidence="4" type="ORF">V1264_009714</name>
</gene>
<evidence type="ECO:0000256" key="1">
    <source>
        <dbReference type="SAM" id="MobiDB-lite"/>
    </source>
</evidence>
<feature type="compositionally biased region" description="Basic residues" evidence="1">
    <location>
        <begin position="204"/>
        <end position="214"/>
    </location>
</feature>
<keyword evidence="2" id="KW-0472">Membrane</keyword>
<keyword evidence="5" id="KW-1185">Reference proteome</keyword>
<organism evidence="4 5">
    <name type="scientific">Littorina saxatilis</name>
    <dbReference type="NCBI Taxonomy" id="31220"/>
    <lineage>
        <taxon>Eukaryota</taxon>
        <taxon>Metazoa</taxon>
        <taxon>Spiralia</taxon>
        <taxon>Lophotrochozoa</taxon>
        <taxon>Mollusca</taxon>
        <taxon>Gastropoda</taxon>
        <taxon>Caenogastropoda</taxon>
        <taxon>Littorinimorpha</taxon>
        <taxon>Littorinoidea</taxon>
        <taxon>Littorinidae</taxon>
        <taxon>Littorina</taxon>
    </lineage>
</organism>
<evidence type="ECO:0000256" key="2">
    <source>
        <dbReference type="SAM" id="Phobius"/>
    </source>
</evidence>
<comment type="caution">
    <text evidence="4">The sequence shown here is derived from an EMBL/GenBank/DDBJ whole genome shotgun (WGS) entry which is preliminary data.</text>
</comment>
<dbReference type="Proteomes" id="UP001374579">
    <property type="component" value="Unassembled WGS sequence"/>
</dbReference>
<dbReference type="EMBL" id="JBAMIC010000022">
    <property type="protein sequence ID" value="KAK7092114.1"/>
    <property type="molecule type" value="Genomic_DNA"/>
</dbReference>
<protein>
    <submittedName>
        <fullName evidence="4">Uncharacterized protein</fullName>
    </submittedName>
</protein>
<feature type="region of interest" description="Disordered" evidence="1">
    <location>
        <begin position="198"/>
        <end position="337"/>
    </location>
</feature>